<dbReference type="Proteomes" id="UP000886050">
    <property type="component" value="Unassembled WGS sequence"/>
</dbReference>
<reference evidence="1" key="1">
    <citation type="journal article" date="2020" name="mSystems">
        <title>Genome- and Community-Level Interaction Insights into Carbon Utilization and Element Cycling Functions of Hydrothermarchaeota in Hydrothermal Sediment.</title>
        <authorList>
            <person name="Zhou Z."/>
            <person name="Liu Y."/>
            <person name="Xu W."/>
            <person name="Pan J."/>
            <person name="Luo Z.H."/>
            <person name="Li M."/>
        </authorList>
    </citation>
    <scope>NUCLEOTIDE SEQUENCE [LARGE SCALE GENOMIC DNA]</scope>
    <source>
        <strain evidence="1">HyVt-96</strain>
    </source>
</reference>
<gene>
    <name evidence="1" type="ORF">ENL43_03115</name>
</gene>
<organism evidence="1">
    <name type="scientific">candidate division WOR-3 bacterium</name>
    <dbReference type="NCBI Taxonomy" id="2052148"/>
    <lineage>
        <taxon>Bacteria</taxon>
        <taxon>Bacteria division WOR-3</taxon>
    </lineage>
</organism>
<comment type="caution">
    <text evidence="1">The sequence shown here is derived from an EMBL/GenBank/DDBJ whole genome shotgun (WGS) entry which is preliminary data.</text>
</comment>
<dbReference type="AlphaFoldDB" id="A0A7V5LTH5"/>
<feature type="non-terminal residue" evidence="1">
    <location>
        <position position="275"/>
    </location>
</feature>
<name>A0A7V5LTH5_UNCW3</name>
<evidence type="ECO:0000313" key="1">
    <source>
        <dbReference type="EMBL" id="HHF53336.1"/>
    </source>
</evidence>
<protein>
    <submittedName>
        <fullName evidence="1">Uncharacterized protein</fullName>
    </submittedName>
</protein>
<dbReference type="EMBL" id="DRTX01000158">
    <property type="protein sequence ID" value="HHF53336.1"/>
    <property type="molecule type" value="Genomic_DNA"/>
</dbReference>
<sequence length="275" mass="30655">MGLLTFVCLVIISQGSFPYVYADTGYVYYAAIQETGLYGDEDGIWISLPFPFQYDNNTFDSIFVTTNGYITFSSNIVAPYPQNFPDPTLPNGIIAPLWKDFVVYSGGRVKTALYGYSPYRYFVIEWDSIYLYGGNPGHRYKFEVILFENGGDGDSLVFSYYMIPSNDSGWQAVCGLESLDGEGGVVYCYDGSPNPIFSGKSVIFHRVQVEDDCASLVILEPSSTRGTGEELVPFGAVMNYTSIPRGRFVHLDIRSFSNELLYHDSLLVTIPADSF</sequence>
<proteinExistence type="predicted"/>
<accession>A0A7V5LTH5</accession>